<protein>
    <submittedName>
        <fullName evidence="1">Uncharacterized protein</fullName>
    </submittedName>
</protein>
<dbReference type="EMBL" id="JAUTXU010000222">
    <property type="protein sequence ID" value="KAK3697680.1"/>
    <property type="molecule type" value="Genomic_DNA"/>
</dbReference>
<name>A0ACC3MKC3_9PEZI</name>
<sequence length="333" mass="37469">MADTPPAAQSVTTTRVFELYQYSAVALTYYDPPKVYGEIRPDGCILVDPILKDISPCLRLLIYEPTSKKRTEAEITLSECAKVHYTICDLKRNGRLSDDARPWADKYGLRLLDLGQSGKKGPQVTYRAVIFKLEGIPTSKLKWTDPLEEMEKGTQEMHYFLTDGHASGDAEIIMPFDANLFLPNTQSFLNACNRVQKEKLAPKETPAANVRFDDADKEGNKSTTKASAPTTPKSKTSGESRKSPNAQTTTEPKEAPKKAAEPKDPKKTKLQHVEDKIVEEMQATYNFLYKDRPSLDDPEFSTKVHDLMNEVSDKTMRVKYLLGQRKALTERAK</sequence>
<evidence type="ECO:0000313" key="2">
    <source>
        <dbReference type="Proteomes" id="UP001281147"/>
    </source>
</evidence>
<dbReference type="Proteomes" id="UP001281147">
    <property type="component" value="Unassembled WGS sequence"/>
</dbReference>
<reference evidence="1" key="1">
    <citation type="submission" date="2023-07" db="EMBL/GenBank/DDBJ databases">
        <title>Black Yeasts Isolated from many extreme environments.</title>
        <authorList>
            <person name="Coleine C."/>
            <person name="Stajich J.E."/>
            <person name="Selbmann L."/>
        </authorList>
    </citation>
    <scope>NUCLEOTIDE SEQUENCE</scope>
    <source>
        <strain evidence="1">CCFEE 5714</strain>
    </source>
</reference>
<gene>
    <name evidence="1" type="ORF">LTR37_017329</name>
</gene>
<organism evidence="1 2">
    <name type="scientific">Vermiconidia calcicola</name>
    <dbReference type="NCBI Taxonomy" id="1690605"/>
    <lineage>
        <taxon>Eukaryota</taxon>
        <taxon>Fungi</taxon>
        <taxon>Dikarya</taxon>
        <taxon>Ascomycota</taxon>
        <taxon>Pezizomycotina</taxon>
        <taxon>Dothideomycetes</taxon>
        <taxon>Dothideomycetidae</taxon>
        <taxon>Mycosphaerellales</taxon>
        <taxon>Extremaceae</taxon>
        <taxon>Vermiconidia</taxon>
    </lineage>
</organism>
<accession>A0ACC3MKC3</accession>
<keyword evidence="2" id="KW-1185">Reference proteome</keyword>
<evidence type="ECO:0000313" key="1">
    <source>
        <dbReference type="EMBL" id="KAK3697680.1"/>
    </source>
</evidence>
<proteinExistence type="predicted"/>
<comment type="caution">
    <text evidence="1">The sequence shown here is derived from an EMBL/GenBank/DDBJ whole genome shotgun (WGS) entry which is preliminary data.</text>
</comment>